<dbReference type="Proteomes" id="UP000634136">
    <property type="component" value="Unassembled WGS sequence"/>
</dbReference>
<comment type="similarity">
    <text evidence="1 2">Belongs to the glycosyl hydrolase 1 family.</text>
</comment>
<keyword evidence="3" id="KW-0378">Hydrolase</keyword>
<name>A0A834WH53_9FABA</name>
<comment type="caution">
    <text evidence="3">The sequence shown here is derived from an EMBL/GenBank/DDBJ whole genome shotgun (WGS) entry which is preliminary data.</text>
</comment>
<evidence type="ECO:0000256" key="2">
    <source>
        <dbReference type="RuleBase" id="RU003690"/>
    </source>
</evidence>
<dbReference type="PANTHER" id="PTHR10353">
    <property type="entry name" value="GLYCOSYL HYDROLASE"/>
    <property type="match status" value="1"/>
</dbReference>
<keyword evidence="4" id="KW-1185">Reference proteome</keyword>
<protein>
    <submittedName>
        <fullName evidence="3">Hydroxyisourate hydrolase-like isoform X6</fullName>
    </submittedName>
</protein>
<evidence type="ECO:0000313" key="3">
    <source>
        <dbReference type="EMBL" id="KAF7819201.1"/>
    </source>
</evidence>
<dbReference type="AlphaFoldDB" id="A0A834WH53"/>
<dbReference type="InterPro" id="IPR001360">
    <property type="entry name" value="Glyco_hydro_1"/>
</dbReference>
<proteinExistence type="inferred from homology"/>
<dbReference type="EMBL" id="JAAIUW010000008">
    <property type="protein sequence ID" value="KAF7819201.1"/>
    <property type="molecule type" value="Genomic_DNA"/>
</dbReference>
<sequence>MLQEDVGLMAEMGLNAYRFSISWSRLIPNGKGPINPKGLDYYNNLMGNSSTEPYIAAHNILLSHASAATLYRKKYQGMLPQTNATEDLSATQRAHDLWMGW</sequence>
<evidence type="ECO:0000313" key="4">
    <source>
        <dbReference type="Proteomes" id="UP000634136"/>
    </source>
</evidence>
<dbReference type="OrthoDB" id="65569at2759"/>
<dbReference type="InterPro" id="IPR017853">
    <property type="entry name" value="GH"/>
</dbReference>
<dbReference type="PANTHER" id="PTHR10353:SF29">
    <property type="entry name" value="BETA-GLUCOSIDASE 11"/>
    <property type="match status" value="1"/>
</dbReference>
<evidence type="ECO:0000256" key="1">
    <source>
        <dbReference type="ARBA" id="ARBA00010838"/>
    </source>
</evidence>
<dbReference type="SUPFAM" id="SSF51445">
    <property type="entry name" value="(Trans)glycosidases"/>
    <property type="match status" value="1"/>
</dbReference>
<gene>
    <name evidence="3" type="ORF">G2W53_024656</name>
</gene>
<dbReference type="Gene3D" id="3.20.20.80">
    <property type="entry name" value="Glycosidases"/>
    <property type="match status" value="2"/>
</dbReference>
<dbReference type="Pfam" id="PF00232">
    <property type="entry name" value="Glyco_hydro_1"/>
    <property type="match status" value="1"/>
</dbReference>
<dbReference type="GO" id="GO:0005975">
    <property type="term" value="P:carbohydrate metabolic process"/>
    <property type="evidence" value="ECO:0007669"/>
    <property type="project" value="InterPro"/>
</dbReference>
<accession>A0A834WH53</accession>
<reference evidence="3" key="1">
    <citation type="submission" date="2020-09" db="EMBL/GenBank/DDBJ databases">
        <title>Genome-Enabled Discovery of Anthraquinone Biosynthesis in Senna tora.</title>
        <authorList>
            <person name="Kang S.-H."/>
            <person name="Pandey R.P."/>
            <person name="Lee C.-M."/>
            <person name="Sim J.-S."/>
            <person name="Jeong J.-T."/>
            <person name="Choi B.-S."/>
            <person name="Jung M."/>
            <person name="Ginzburg D."/>
            <person name="Zhao K."/>
            <person name="Won S.Y."/>
            <person name="Oh T.-J."/>
            <person name="Yu Y."/>
            <person name="Kim N.-H."/>
            <person name="Lee O.R."/>
            <person name="Lee T.-H."/>
            <person name="Bashyal P."/>
            <person name="Kim T.-S."/>
            <person name="Lee W.-H."/>
            <person name="Kawkins C."/>
            <person name="Kim C.-K."/>
            <person name="Kim J.S."/>
            <person name="Ahn B.O."/>
            <person name="Rhee S.Y."/>
            <person name="Sohng J.K."/>
        </authorList>
    </citation>
    <scope>NUCLEOTIDE SEQUENCE</scope>
    <source>
        <tissue evidence="3">Leaf</tissue>
    </source>
</reference>
<dbReference type="GO" id="GO:0008422">
    <property type="term" value="F:beta-glucosidase activity"/>
    <property type="evidence" value="ECO:0007669"/>
    <property type="project" value="TreeGrafter"/>
</dbReference>
<organism evidence="3 4">
    <name type="scientific">Senna tora</name>
    <dbReference type="NCBI Taxonomy" id="362788"/>
    <lineage>
        <taxon>Eukaryota</taxon>
        <taxon>Viridiplantae</taxon>
        <taxon>Streptophyta</taxon>
        <taxon>Embryophyta</taxon>
        <taxon>Tracheophyta</taxon>
        <taxon>Spermatophyta</taxon>
        <taxon>Magnoliopsida</taxon>
        <taxon>eudicotyledons</taxon>
        <taxon>Gunneridae</taxon>
        <taxon>Pentapetalae</taxon>
        <taxon>rosids</taxon>
        <taxon>fabids</taxon>
        <taxon>Fabales</taxon>
        <taxon>Fabaceae</taxon>
        <taxon>Caesalpinioideae</taxon>
        <taxon>Cassia clade</taxon>
        <taxon>Senna</taxon>
    </lineage>
</organism>